<protein>
    <submittedName>
        <fullName evidence="1">Nucleotide-sugar transporter</fullName>
    </submittedName>
</protein>
<keyword evidence="2" id="KW-1185">Reference proteome</keyword>
<comment type="caution">
    <text evidence="1">The sequence shown here is derived from an EMBL/GenBank/DDBJ whole genome shotgun (WGS) entry which is preliminary data.</text>
</comment>
<accession>A0ACB6RW80</accession>
<name>A0ACB6RW80_9PLEO</name>
<proteinExistence type="predicted"/>
<evidence type="ECO:0000313" key="1">
    <source>
        <dbReference type="EMBL" id="KAF2626270.1"/>
    </source>
</evidence>
<evidence type="ECO:0000313" key="2">
    <source>
        <dbReference type="Proteomes" id="UP000799754"/>
    </source>
</evidence>
<dbReference type="Proteomes" id="UP000799754">
    <property type="component" value="Unassembled WGS sequence"/>
</dbReference>
<sequence length="436" mass="47559">MGGRSSSGSLGGISMKHLSLVTLTFQNSALILIMHYSRVMPVVGGQRYHTSTSVFLNEVIKLGISLTMALYDMSKTLPSNTTVATLFHALTTAMFTNESWRLAVPALLYTLQNTLQYVAVSNLDAATFQVTYQLKILTTAMFSVLMLGRSLSSRKWLSLLVLVIGVSIVQLPGYTAEPATMESLRDPDSKVWPRSLEGLRDLGSHAAARLTRRSGSYEGIKEDRGMVAPEMNSSVGLAAVLVACALSGLAGVSFEKTLKESTSKNTSLWVRNCQLSFWSLFPALFLGVFWKDGEIIAKTGFFAGYNWVVWAAIIFQAMGGVIVALVIKYADNIAKNFATSISIIISCVVSVALFDFKVTGSFFIGTLVVLFATYLYTKPELGHRQGPVNIVSFEKTTVDRRPSSFEHEKSGTRTRGDSTSRSATPSVERKSGKRNS</sequence>
<organism evidence="1 2">
    <name type="scientific">Macroventuria anomochaeta</name>
    <dbReference type="NCBI Taxonomy" id="301207"/>
    <lineage>
        <taxon>Eukaryota</taxon>
        <taxon>Fungi</taxon>
        <taxon>Dikarya</taxon>
        <taxon>Ascomycota</taxon>
        <taxon>Pezizomycotina</taxon>
        <taxon>Dothideomycetes</taxon>
        <taxon>Pleosporomycetidae</taxon>
        <taxon>Pleosporales</taxon>
        <taxon>Pleosporineae</taxon>
        <taxon>Didymellaceae</taxon>
        <taxon>Macroventuria</taxon>
    </lineage>
</organism>
<dbReference type="EMBL" id="MU006722">
    <property type="protein sequence ID" value="KAF2626270.1"/>
    <property type="molecule type" value="Genomic_DNA"/>
</dbReference>
<reference evidence="1" key="1">
    <citation type="journal article" date="2020" name="Stud. Mycol.">
        <title>101 Dothideomycetes genomes: a test case for predicting lifestyles and emergence of pathogens.</title>
        <authorList>
            <person name="Haridas S."/>
            <person name="Albert R."/>
            <person name="Binder M."/>
            <person name="Bloem J."/>
            <person name="Labutti K."/>
            <person name="Salamov A."/>
            <person name="Andreopoulos B."/>
            <person name="Baker S."/>
            <person name="Barry K."/>
            <person name="Bills G."/>
            <person name="Bluhm B."/>
            <person name="Cannon C."/>
            <person name="Castanera R."/>
            <person name="Culley D."/>
            <person name="Daum C."/>
            <person name="Ezra D."/>
            <person name="Gonzalez J."/>
            <person name="Henrissat B."/>
            <person name="Kuo A."/>
            <person name="Liang C."/>
            <person name="Lipzen A."/>
            <person name="Lutzoni F."/>
            <person name="Magnuson J."/>
            <person name="Mondo S."/>
            <person name="Nolan M."/>
            <person name="Ohm R."/>
            <person name="Pangilinan J."/>
            <person name="Park H.-J."/>
            <person name="Ramirez L."/>
            <person name="Alfaro M."/>
            <person name="Sun H."/>
            <person name="Tritt A."/>
            <person name="Yoshinaga Y."/>
            <person name="Zwiers L.-H."/>
            <person name="Turgeon B."/>
            <person name="Goodwin S."/>
            <person name="Spatafora J."/>
            <person name="Crous P."/>
            <person name="Grigoriev I."/>
        </authorList>
    </citation>
    <scope>NUCLEOTIDE SEQUENCE</scope>
    <source>
        <strain evidence="1">CBS 525.71</strain>
    </source>
</reference>
<gene>
    <name evidence="1" type="ORF">BU25DRAFT_412092</name>
</gene>